<name>A0A7X5X5L9_STRMQ</name>
<evidence type="ECO:0000313" key="3">
    <source>
        <dbReference type="Proteomes" id="UP000536624"/>
    </source>
</evidence>
<dbReference type="Proteomes" id="UP000536624">
    <property type="component" value="Unassembled WGS sequence"/>
</dbReference>
<evidence type="ECO:0000313" key="2">
    <source>
        <dbReference type="EMBL" id="NIY66962.1"/>
    </source>
</evidence>
<dbReference type="EMBL" id="JAALLH010000001">
    <property type="protein sequence ID" value="NIY66962.1"/>
    <property type="molecule type" value="Genomic_DNA"/>
</dbReference>
<sequence>MHGDDDQIVPIVAAGNKSSAIVKDVDYKVYPGAPPRPRDGRPIRGQVQRRPAGIRPSVTTRRPPHGRPAPRPTTAPPEPPRERRLLRQAGASVRYTRSCRKRPNSGQSAARWWSKERRPASCGEMQVQGLPSAQETSPLRMRGGLAEFPGPWRLGHHKAFRVLPDDLPL</sequence>
<comment type="caution">
    <text evidence="2">The sequence shown here is derived from an EMBL/GenBank/DDBJ whole genome shotgun (WGS) entry which is preliminary data.</text>
</comment>
<organism evidence="2 3">
    <name type="scientific">Streptomyces malaysiensis</name>
    <dbReference type="NCBI Taxonomy" id="92644"/>
    <lineage>
        <taxon>Bacteria</taxon>
        <taxon>Bacillati</taxon>
        <taxon>Actinomycetota</taxon>
        <taxon>Actinomycetes</taxon>
        <taxon>Kitasatosporales</taxon>
        <taxon>Streptomycetaceae</taxon>
        <taxon>Streptomyces</taxon>
        <taxon>Streptomyces violaceusniger group</taxon>
    </lineage>
</organism>
<reference evidence="2 3" key="1">
    <citation type="submission" date="2020-02" db="EMBL/GenBank/DDBJ databases">
        <title>Streptomyces malaysiensis DSM14702 (JHCC583434, PFL_A843) Genome sequencing and assembly.</title>
        <authorList>
            <person name="Samborskyy M."/>
        </authorList>
    </citation>
    <scope>NUCLEOTIDE SEQUENCE [LARGE SCALE GENOMIC DNA]</scope>
    <source>
        <strain evidence="2 3">DSM 14702</strain>
    </source>
</reference>
<evidence type="ECO:0000256" key="1">
    <source>
        <dbReference type="SAM" id="MobiDB-lite"/>
    </source>
</evidence>
<gene>
    <name evidence="2" type="ORF">SMALB_4995</name>
</gene>
<feature type="region of interest" description="Disordered" evidence="1">
    <location>
        <begin position="28"/>
        <end position="138"/>
    </location>
</feature>
<accession>A0A7X5X5L9</accession>
<feature type="compositionally biased region" description="Pro residues" evidence="1">
    <location>
        <begin position="66"/>
        <end position="78"/>
    </location>
</feature>
<proteinExistence type="predicted"/>
<protein>
    <submittedName>
        <fullName evidence="2">Uncharacterized protein</fullName>
    </submittedName>
</protein>
<dbReference type="AlphaFoldDB" id="A0A7X5X5L9"/>